<sequence length="927" mass="103887">MNQRMNASPVKALSLALAGVLTMEGCSTLPDMRLAKQSKINGDYALAIENYKALADSGYFDAAIYLGDTYLQQDHANAERLAEASYRKTAVDGTNAKTRGYAEVRLAKLLARKQNATVAELKESDEIFRKLYQQGNDEVLPLMVKLHMAHPQLWPDEDTLGIINEAKLRGLPDANLALLLLYKRQGYEQANLSEMALLCEEVLSQVVGCYPELAEIYQVSNDSESISILFNKAKQQYQLKLLEPSILYRMANVLVKTKQSEIRPTLADDTYQLVQDEYPRALLARIRLRLDNPYFSNSEEVLHLLAQAKQLHLPEANMLTGKLYYDGKLVPLDPVLAEKNLLKASGQFAAADYWLGQIYLRGYLGKSDIQKGQRHLLLAARAGSKSADYALAEMYNGGAGVAPNPTYSYLFSGLAAEAGSTKASLLHENIKQTLSLKQQSEAEGLLAQEKQFRAGDHQDAIALSTPTVSSVATTDFEASPIDYPSYEWGVSTQFSYRWDDDRYLGLKPNGDTNEFQINLKPWIKAELNEDWRFFTELQAFAATDVTEIDSDQGGGSSDGFLGAREFWFDYKGITSYPGETLRLGLQRIREDDGIWWDKNIESIRWIFDTTTFFAFAGVAQQFYQYRTDENELSDSDKDQLNLFTTLSWQWQPGHHIGSRVLYKNVDADPEAVGQTASQDDLNNLARGDFYWFGLNTKSDYFNYRSEENIHYYAELTWLHFDGDNATLSPGSQPSTIAGYQSETADNVAIDLGLRWKLPVAPRVHLGAAMAMGSGGNGSDKPNSFVQTGLQSNRSRFTGTRASFHRFNEAYRAELTNLQVATLYGTLADPSQFDLSVVYQYFQRDNADQGVVASGVSAPLVNGSKDLGHGVDIVTSYYFRQILPLVNWRFERDAYARLRASTFKPGDAYGNDADSLKYRITMDVSFQF</sequence>
<evidence type="ECO:0000259" key="1">
    <source>
        <dbReference type="Pfam" id="PF13372"/>
    </source>
</evidence>
<dbReference type="RefSeq" id="WP_265047795.1">
    <property type="nucleotide sequence ID" value="NZ_CP100390.1"/>
</dbReference>
<dbReference type="PANTHER" id="PTHR11102:SF160">
    <property type="entry name" value="ERAD-ASSOCIATED E3 UBIQUITIN-PROTEIN LIGASE COMPONENT HRD3"/>
    <property type="match status" value="1"/>
</dbReference>
<dbReference type="Gene3D" id="1.25.40.10">
    <property type="entry name" value="Tetratricopeptide repeat domain"/>
    <property type="match status" value="1"/>
</dbReference>
<dbReference type="InterPro" id="IPR006597">
    <property type="entry name" value="Sel1-like"/>
</dbReference>
<name>A0ABY6N2N9_9ALTE</name>
<dbReference type="Pfam" id="PF08238">
    <property type="entry name" value="Sel1"/>
    <property type="match status" value="3"/>
</dbReference>
<gene>
    <name evidence="2" type="ORF">NKI27_00775</name>
</gene>
<dbReference type="Gene3D" id="2.40.160.100">
    <property type="match status" value="1"/>
</dbReference>
<protein>
    <submittedName>
        <fullName evidence="2">Alginate export family protein</fullName>
    </submittedName>
</protein>
<dbReference type="InterPro" id="IPR053728">
    <property type="entry name" value="Alginate_Permeability_Chnl"/>
</dbReference>
<dbReference type="SUPFAM" id="SSF81901">
    <property type="entry name" value="HCP-like"/>
    <property type="match status" value="1"/>
</dbReference>
<dbReference type="InterPro" id="IPR011990">
    <property type="entry name" value="TPR-like_helical_dom_sf"/>
</dbReference>
<feature type="domain" description="Alginate export" evidence="1">
    <location>
        <begin position="489"/>
        <end position="919"/>
    </location>
</feature>
<accession>A0ABY6N2N9</accession>
<dbReference type="EMBL" id="CP100390">
    <property type="protein sequence ID" value="UZE96310.1"/>
    <property type="molecule type" value="Genomic_DNA"/>
</dbReference>
<dbReference type="Proteomes" id="UP001163739">
    <property type="component" value="Chromosome"/>
</dbReference>
<dbReference type="SMART" id="SM00671">
    <property type="entry name" value="SEL1"/>
    <property type="match status" value="5"/>
</dbReference>
<dbReference type="InterPro" id="IPR025388">
    <property type="entry name" value="Alginate_export_dom"/>
</dbReference>
<proteinExistence type="predicted"/>
<organism evidence="2 3">
    <name type="scientific">Alkalimarinus alittae</name>
    <dbReference type="NCBI Taxonomy" id="2961619"/>
    <lineage>
        <taxon>Bacteria</taxon>
        <taxon>Pseudomonadati</taxon>
        <taxon>Pseudomonadota</taxon>
        <taxon>Gammaproteobacteria</taxon>
        <taxon>Alteromonadales</taxon>
        <taxon>Alteromonadaceae</taxon>
        <taxon>Alkalimarinus</taxon>
    </lineage>
</organism>
<keyword evidence="3" id="KW-1185">Reference proteome</keyword>
<reference evidence="2" key="1">
    <citation type="submission" date="2022-06" db="EMBL/GenBank/DDBJ databases">
        <title>Alkalimarinus sp. nov., isolated from gut of a Alitta virens.</title>
        <authorList>
            <person name="Yang A.I."/>
            <person name="Shin N.-R."/>
        </authorList>
    </citation>
    <scope>NUCLEOTIDE SEQUENCE</scope>
    <source>
        <strain evidence="2">A2M4</strain>
    </source>
</reference>
<dbReference type="InterPro" id="IPR050767">
    <property type="entry name" value="Sel1_AlgK"/>
</dbReference>
<evidence type="ECO:0000313" key="2">
    <source>
        <dbReference type="EMBL" id="UZE96310.1"/>
    </source>
</evidence>
<evidence type="ECO:0000313" key="3">
    <source>
        <dbReference type="Proteomes" id="UP001163739"/>
    </source>
</evidence>
<dbReference type="Pfam" id="PF13372">
    <property type="entry name" value="Alginate_exp"/>
    <property type="match status" value="1"/>
</dbReference>
<dbReference type="PANTHER" id="PTHR11102">
    <property type="entry name" value="SEL-1-LIKE PROTEIN"/>
    <property type="match status" value="1"/>
</dbReference>